<dbReference type="EMBL" id="OZ034833">
    <property type="protein sequence ID" value="CAL1674584.1"/>
    <property type="molecule type" value="Genomic_DNA"/>
</dbReference>
<dbReference type="Proteomes" id="UP001497644">
    <property type="component" value="Chromosome 10"/>
</dbReference>
<sequence>MLSGQLAINRGAEPSGPLIAPGKKVVAKVEQPSKREEVQGAHASRHEYRSHIYAEFSPGDFCQLIY</sequence>
<name>A0AAV2N4D4_9HYME</name>
<gene>
    <name evidence="1" type="ORF">LPLAT_LOCUS1166</name>
</gene>
<organism evidence="1 2">
    <name type="scientific">Lasius platythorax</name>
    <dbReference type="NCBI Taxonomy" id="488582"/>
    <lineage>
        <taxon>Eukaryota</taxon>
        <taxon>Metazoa</taxon>
        <taxon>Ecdysozoa</taxon>
        <taxon>Arthropoda</taxon>
        <taxon>Hexapoda</taxon>
        <taxon>Insecta</taxon>
        <taxon>Pterygota</taxon>
        <taxon>Neoptera</taxon>
        <taxon>Endopterygota</taxon>
        <taxon>Hymenoptera</taxon>
        <taxon>Apocrita</taxon>
        <taxon>Aculeata</taxon>
        <taxon>Formicoidea</taxon>
        <taxon>Formicidae</taxon>
        <taxon>Formicinae</taxon>
        <taxon>Lasius</taxon>
        <taxon>Lasius</taxon>
    </lineage>
</organism>
<reference evidence="1" key="1">
    <citation type="submission" date="2024-04" db="EMBL/GenBank/DDBJ databases">
        <authorList>
            <consortium name="Molecular Ecology Group"/>
        </authorList>
    </citation>
    <scope>NUCLEOTIDE SEQUENCE</scope>
</reference>
<evidence type="ECO:0000313" key="1">
    <source>
        <dbReference type="EMBL" id="CAL1674584.1"/>
    </source>
</evidence>
<proteinExistence type="predicted"/>
<evidence type="ECO:0000313" key="2">
    <source>
        <dbReference type="Proteomes" id="UP001497644"/>
    </source>
</evidence>
<keyword evidence="2" id="KW-1185">Reference proteome</keyword>
<protein>
    <submittedName>
        <fullName evidence="1">Uncharacterized protein</fullName>
    </submittedName>
</protein>
<accession>A0AAV2N4D4</accession>
<dbReference type="AlphaFoldDB" id="A0AAV2N4D4"/>